<dbReference type="EMBL" id="CP019312">
    <property type="protein sequence ID" value="APX13582.1"/>
    <property type="molecule type" value="Genomic_DNA"/>
</dbReference>
<dbReference type="STRING" id="299262.BWR18_19240"/>
<feature type="transmembrane region" description="Helical" evidence="1">
    <location>
        <begin position="24"/>
        <end position="45"/>
    </location>
</feature>
<name>A0A1P8N001_9RHOB</name>
<evidence type="ECO:0000313" key="4">
    <source>
        <dbReference type="Proteomes" id="UP000186336"/>
    </source>
</evidence>
<evidence type="ECO:0000256" key="1">
    <source>
        <dbReference type="SAM" id="Phobius"/>
    </source>
</evidence>
<reference evidence="3 4" key="1">
    <citation type="submission" date="2017-01" db="EMBL/GenBank/DDBJ databases">
        <title>Complete genome of Tateyamaria omphalii DOK1-4 isolated from seawater in Dokdo.</title>
        <authorList>
            <person name="Kim J.H."/>
            <person name="Chi W.-J."/>
        </authorList>
    </citation>
    <scope>NUCLEOTIDE SEQUENCE [LARGE SCALE GENOMIC DNA]</scope>
    <source>
        <strain evidence="3 4">DOK1-4</strain>
    </source>
</reference>
<sequence length="133" mass="14232">MLTTYFTAPQTIARPSFKGFPMAHILFGFAFTFVTAMVVIAGDYVIKLAADGNQPMWSGFVVLGVALYGVSALFWFYAMQHVSLAQAGVAYSMLTLIALAVIGAVAFGEPLYAREYAGLGCAVLAMLLMSRLA</sequence>
<dbReference type="InterPro" id="IPR000620">
    <property type="entry name" value="EamA_dom"/>
</dbReference>
<gene>
    <name evidence="3" type="ORF">BWR18_19240</name>
</gene>
<feature type="domain" description="EamA" evidence="2">
    <location>
        <begin position="29"/>
        <end position="130"/>
    </location>
</feature>
<dbReference type="OrthoDB" id="7874882at2"/>
<keyword evidence="1" id="KW-1133">Transmembrane helix</keyword>
<dbReference type="Pfam" id="PF00892">
    <property type="entry name" value="EamA"/>
    <property type="match status" value="1"/>
</dbReference>
<evidence type="ECO:0000259" key="2">
    <source>
        <dbReference type="Pfam" id="PF00892"/>
    </source>
</evidence>
<proteinExistence type="predicted"/>
<keyword evidence="1" id="KW-0812">Transmembrane</keyword>
<organism evidence="3 4">
    <name type="scientific">Tateyamaria omphalii</name>
    <dbReference type="NCBI Taxonomy" id="299262"/>
    <lineage>
        <taxon>Bacteria</taxon>
        <taxon>Pseudomonadati</taxon>
        <taxon>Pseudomonadota</taxon>
        <taxon>Alphaproteobacteria</taxon>
        <taxon>Rhodobacterales</taxon>
        <taxon>Roseobacteraceae</taxon>
        <taxon>Tateyamaria</taxon>
    </lineage>
</organism>
<protein>
    <recommendedName>
        <fullName evidence="2">EamA domain-containing protein</fullName>
    </recommendedName>
</protein>
<dbReference type="Gene3D" id="1.10.3730.20">
    <property type="match status" value="1"/>
</dbReference>
<keyword evidence="4" id="KW-1185">Reference proteome</keyword>
<dbReference type="GO" id="GO:0016020">
    <property type="term" value="C:membrane"/>
    <property type="evidence" value="ECO:0007669"/>
    <property type="project" value="InterPro"/>
</dbReference>
<accession>A0A1P8N001</accession>
<keyword evidence="1" id="KW-0472">Membrane</keyword>
<dbReference type="Proteomes" id="UP000186336">
    <property type="component" value="Chromosome"/>
</dbReference>
<feature type="transmembrane region" description="Helical" evidence="1">
    <location>
        <begin position="57"/>
        <end position="77"/>
    </location>
</feature>
<evidence type="ECO:0000313" key="3">
    <source>
        <dbReference type="EMBL" id="APX13582.1"/>
    </source>
</evidence>
<dbReference type="AlphaFoldDB" id="A0A1P8N001"/>
<feature type="transmembrane region" description="Helical" evidence="1">
    <location>
        <begin position="89"/>
        <end position="107"/>
    </location>
</feature>
<dbReference type="SUPFAM" id="SSF103481">
    <property type="entry name" value="Multidrug resistance efflux transporter EmrE"/>
    <property type="match status" value="1"/>
</dbReference>
<dbReference type="InterPro" id="IPR037185">
    <property type="entry name" value="EmrE-like"/>
</dbReference>
<dbReference type="KEGG" id="tom:BWR18_19240"/>